<protein>
    <submittedName>
        <fullName evidence="7">LysE family translocator</fullName>
    </submittedName>
</protein>
<evidence type="ECO:0000313" key="7">
    <source>
        <dbReference type="EMBL" id="WRY33290.1"/>
    </source>
</evidence>
<feature type="transmembrane region" description="Helical" evidence="6">
    <location>
        <begin position="73"/>
        <end position="94"/>
    </location>
</feature>
<dbReference type="InterPro" id="IPR001123">
    <property type="entry name" value="LeuE-type"/>
</dbReference>
<dbReference type="PANTHER" id="PTHR30086">
    <property type="entry name" value="ARGININE EXPORTER PROTEIN ARGO"/>
    <property type="match status" value="1"/>
</dbReference>
<evidence type="ECO:0000256" key="1">
    <source>
        <dbReference type="ARBA" id="ARBA00004651"/>
    </source>
</evidence>
<evidence type="ECO:0000256" key="3">
    <source>
        <dbReference type="ARBA" id="ARBA00022692"/>
    </source>
</evidence>
<reference evidence="7 8" key="1">
    <citation type="submission" date="2023-09" db="EMBL/GenBank/DDBJ databases">
        <title>Thioclava shenzhenensis sp. nov., a multidrug resistant bacteria-antagonizing species isolated from coastal seawater.</title>
        <authorList>
            <person name="Long M."/>
        </authorList>
    </citation>
    <scope>NUCLEOTIDE SEQUENCE [LARGE SCALE GENOMIC DNA]</scope>
    <source>
        <strain evidence="7 8">FTW29</strain>
    </source>
</reference>
<dbReference type="EMBL" id="CP135443">
    <property type="protein sequence ID" value="WRY33290.1"/>
    <property type="molecule type" value="Genomic_DNA"/>
</dbReference>
<keyword evidence="4 6" id="KW-1133">Transmembrane helix</keyword>
<gene>
    <name evidence="7" type="ORF">RPE78_11445</name>
</gene>
<organism evidence="7 8">
    <name type="scientific">Thioclava litoralis</name>
    <dbReference type="NCBI Taxonomy" id="3076557"/>
    <lineage>
        <taxon>Bacteria</taxon>
        <taxon>Pseudomonadati</taxon>
        <taxon>Pseudomonadota</taxon>
        <taxon>Alphaproteobacteria</taxon>
        <taxon>Rhodobacterales</taxon>
        <taxon>Paracoccaceae</taxon>
        <taxon>Thioclava</taxon>
    </lineage>
</organism>
<proteinExistence type="predicted"/>
<dbReference type="PANTHER" id="PTHR30086:SF20">
    <property type="entry name" value="ARGININE EXPORTER PROTEIN ARGO-RELATED"/>
    <property type="match status" value="1"/>
</dbReference>
<dbReference type="RefSeq" id="WP_406720617.1">
    <property type="nucleotide sequence ID" value="NZ_CP135443.1"/>
</dbReference>
<dbReference type="Pfam" id="PF01810">
    <property type="entry name" value="LysE"/>
    <property type="match status" value="1"/>
</dbReference>
<comment type="subcellular location">
    <subcellularLocation>
        <location evidence="1">Cell membrane</location>
        <topology evidence="1">Multi-pass membrane protein</topology>
    </subcellularLocation>
</comment>
<dbReference type="Proteomes" id="UP001623290">
    <property type="component" value="Chromosome"/>
</dbReference>
<name>A0ABZ1DWX7_9RHOB</name>
<keyword evidence="3 6" id="KW-0812">Transmembrane</keyword>
<evidence type="ECO:0000313" key="8">
    <source>
        <dbReference type="Proteomes" id="UP001623290"/>
    </source>
</evidence>
<feature type="transmembrane region" description="Helical" evidence="6">
    <location>
        <begin position="6"/>
        <end position="31"/>
    </location>
</feature>
<dbReference type="PIRSF" id="PIRSF006324">
    <property type="entry name" value="LeuE"/>
    <property type="match status" value="1"/>
</dbReference>
<keyword evidence="5 6" id="KW-0472">Membrane</keyword>
<feature type="transmembrane region" description="Helical" evidence="6">
    <location>
        <begin position="43"/>
        <end position="67"/>
    </location>
</feature>
<evidence type="ECO:0000256" key="5">
    <source>
        <dbReference type="ARBA" id="ARBA00023136"/>
    </source>
</evidence>
<evidence type="ECO:0000256" key="2">
    <source>
        <dbReference type="ARBA" id="ARBA00022475"/>
    </source>
</evidence>
<keyword evidence="8" id="KW-1185">Reference proteome</keyword>
<sequence>MFEYSLLHWLTFLSAAVVLNVSPGPDMAFILGQTLSRGKRAGLAALAGVWCGALVHICAAATGLSALLAGSAVAFSVVKWIGAAYLFYLGLMAFRTKAGVLQIAPVRPASFGRTLRQGLMVSVLNPKVALFFLAFLPQFVVDGAGPVWAQLALHGGLIIVVAALFELPLVFVADRLCAGLRRAPRLGKIFDRMFGSILIVLGVRLVVSQR</sequence>
<accession>A0ABZ1DWX7</accession>
<evidence type="ECO:0000256" key="6">
    <source>
        <dbReference type="SAM" id="Phobius"/>
    </source>
</evidence>
<feature type="transmembrane region" description="Helical" evidence="6">
    <location>
        <begin position="156"/>
        <end position="177"/>
    </location>
</feature>
<evidence type="ECO:0000256" key="4">
    <source>
        <dbReference type="ARBA" id="ARBA00022989"/>
    </source>
</evidence>
<feature type="transmembrane region" description="Helical" evidence="6">
    <location>
        <begin position="115"/>
        <end position="136"/>
    </location>
</feature>
<keyword evidence="2" id="KW-1003">Cell membrane</keyword>